<dbReference type="GO" id="GO:0070819">
    <property type="term" value="F:menaquinone-dependent protoporphyrinogen oxidase activity"/>
    <property type="evidence" value="ECO:0007669"/>
    <property type="project" value="TreeGrafter"/>
</dbReference>
<keyword evidence="3" id="KW-1185">Reference proteome</keyword>
<sequence>MKILLTYSSKTGNTEKVAEAIKDIIPEDFHFCKVQDAPSPEEFDVILIGFWVDRAMPDRDALEYMQKIKGKKVGIFATLGAYPDSPHGRESMQNARDIVKENEIIGDFICQGKIDEKLVEMFKSLPDNHPHAITEEKLKRYEIASRHPNEEDFERAKHIFKLAFKSLAVEV</sequence>
<dbReference type="PANTHER" id="PTHR38030:SF2">
    <property type="entry name" value="PROTOPORPHYRINOGEN IX DEHYDROGENASE [QUINONE]"/>
    <property type="match status" value="1"/>
</dbReference>
<dbReference type="STRING" id="1503.CLPU_8c00460"/>
<protein>
    <submittedName>
        <fullName evidence="2">Flavodoxin family protein</fullName>
    </submittedName>
</protein>
<evidence type="ECO:0000313" key="2">
    <source>
        <dbReference type="EMBL" id="KNF08281.1"/>
    </source>
</evidence>
<dbReference type="InterPro" id="IPR052200">
    <property type="entry name" value="Protoporphyrinogen_IX_DH"/>
</dbReference>
<dbReference type="Proteomes" id="UP000037267">
    <property type="component" value="Unassembled WGS sequence"/>
</dbReference>
<proteinExistence type="predicted"/>
<organism evidence="2 3">
    <name type="scientific">Gottschalkia purinilytica</name>
    <name type="common">Clostridium purinilyticum</name>
    <dbReference type="NCBI Taxonomy" id="1503"/>
    <lineage>
        <taxon>Bacteria</taxon>
        <taxon>Bacillati</taxon>
        <taxon>Bacillota</taxon>
        <taxon>Tissierellia</taxon>
        <taxon>Tissierellales</taxon>
        <taxon>Gottschalkiaceae</taxon>
        <taxon>Gottschalkia</taxon>
    </lineage>
</organism>
<dbReference type="RefSeq" id="WP_050355383.1">
    <property type="nucleotide sequence ID" value="NZ_LGSS01000008.1"/>
</dbReference>
<dbReference type="Gene3D" id="3.40.50.360">
    <property type="match status" value="1"/>
</dbReference>
<feature type="domain" description="Flavodoxin-like" evidence="1">
    <location>
        <begin position="4"/>
        <end position="160"/>
    </location>
</feature>
<dbReference type="AlphaFoldDB" id="A0A0L0W9Z6"/>
<dbReference type="InterPro" id="IPR029039">
    <property type="entry name" value="Flavoprotein-like_sf"/>
</dbReference>
<dbReference type="InterPro" id="IPR008254">
    <property type="entry name" value="Flavodoxin/NO_synth"/>
</dbReference>
<dbReference type="PATRIC" id="fig|1503.3.peg.3185"/>
<dbReference type="GO" id="GO:0016651">
    <property type="term" value="F:oxidoreductase activity, acting on NAD(P)H"/>
    <property type="evidence" value="ECO:0007669"/>
    <property type="project" value="UniProtKB-ARBA"/>
</dbReference>
<dbReference type="Pfam" id="PF12641">
    <property type="entry name" value="Flavodoxin_3"/>
    <property type="match status" value="1"/>
</dbReference>
<gene>
    <name evidence="2" type="ORF">CLPU_8c00460</name>
</gene>
<dbReference type="GO" id="GO:0006783">
    <property type="term" value="P:heme biosynthetic process"/>
    <property type="evidence" value="ECO:0007669"/>
    <property type="project" value="TreeGrafter"/>
</dbReference>
<dbReference type="GO" id="GO:0010181">
    <property type="term" value="F:FMN binding"/>
    <property type="evidence" value="ECO:0007669"/>
    <property type="project" value="InterPro"/>
</dbReference>
<dbReference type="EMBL" id="LGSS01000008">
    <property type="protein sequence ID" value="KNF08281.1"/>
    <property type="molecule type" value="Genomic_DNA"/>
</dbReference>
<accession>A0A0L0W9Z6</accession>
<reference evidence="3" key="1">
    <citation type="submission" date="2015-07" db="EMBL/GenBank/DDBJ databases">
        <title>Draft genome sequence of the purine-degrading Gottschalkia purinilyticum DSM 1384 (formerly Clostridium purinilyticum).</title>
        <authorList>
            <person name="Poehlein A."/>
            <person name="Schiel-Bengelsdorf B."/>
            <person name="Bengelsdorf F.R."/>
            <person name="Daniel R."/>
            <person name="Duerre P."/>
        </authorList>
    </citation>
    <scope>NUCLEOTIDE SEQUENCE [LARGE SCALE GENOMIC DNA]</scope>
    <source>
        <strain evidence="3">DSM 1384</strain>
    </source>
</reference>
<comment type="caution">
    <text evidence="2">The sequence shown here is derived from an EMBL/GenBank/DDBJ whole genome shotgun (WGS) entry which is preliminary data.</text>
</comment>
<dbReference type="SUPFAM" id="SSF52218">
    <property type="entry name" value="Flavoproteins"/>
    <property type="match status" value="1"/>
</dbReference>
<evidence type="ECO:0000259" key="1">
    <source>
        <dbReference type="Pfam" id="PF12641"/>
    </source>
</evidence>
<dbReference type="PANTHER" id="PTHR38030">
    <property type="entry name" value="PROTOPORPHYRINOGEN IX DEHYDROGENASE [MENAQUINONE]"/>
    <property type="match status" value="1"/>
</dbReference>
<name>A0A0L0W9Z6_GOTPU</name>
<evidence type="ECO:0000313" key="3">
    <source>
        <dbReference type="Proteomes" id="UP000037267"/>
    </source>
</evidence>
<dbReference type="OrthoDB" id="307208at2"/>